<feature type="transmembrane region" description="Helical" evidence="14">
    <location>
        <begin position="12"/>
        <end position="33"/>
    </location>
</feature>
<dbReference type="SMART" id="SM00304">
    <property type="entry name" value="HAMP"/>
    <property type="match status" value="1"/>
</dbReference>
<dbReference type="Gene3D" id="6.10.340.10">
    <property type="match status" value="1"/>
</dbReference>
<comment type="caution">
    <text evidence="17">The sequence shown here is derived from an EMBL/GenBank/DDBJ whole genome shotgun (WGS) entry which is preliminary data.</text>
</comment>
<evidence type="ECO:0000256" key="14">
    <source>
        <dbReference type="SAM" id="Phobius"/>
    </source>
</evidence>
<dbReference type="Gene3D" id="3.30.565.10">
    <property type="entry name" value="Histidine kinase-like ATPase, C-terminal domain"/>
    <property type="match status" value="1"/>
</dbReference>
<dbReference type="Pfam" id="PF00512">
    <property type="entry name" value="HisKA"/>
    <property type="match status" value="1"/>
</dbReference>
<accession>A0ABR8U8X6</accession>
<dbReference type="InterPro" id="IPR005467">
    <property type="entry name" value="His_kinase_dom"/>
</dbReference>
<evidence type="ECO:0000259" key="16">
    <source>
        <dbReference type="PROSITE" id="PS50885"/>
    </source>
</evidence>
<dbReference type="CDD" id="cd00082">
    <property type="entry name" value="HisKA"/>
    <property type="match status" value="1"/>
</dbReference>
<dbReference type="EC" id="2.7.13.3" evidence="3"/>
<dbReference type="SUPFAM" id="SSF55874">
    <property type="entry name" value="ATPase domain of HSP90 chaperone/DNA topoisomerase II/histidine kinase"/>
    <property type="match status" value="1"/>
</dbReference>
<evidence type="ECO:0000256" key="12">
    <source>
        <dbReference type="ARBA" id="ARBA00023012"/>
    </source>
</evidence>
<sequence length="470" mass="53464">MQKLTLSKKILVILLSSIAFTILFSFFFIHFLYSNLYLSSIEDSIIYQGKRTASHYHYGELSDEIIEKIQWYNIVSEYEIIVVDKLDDLTSYFPYKVNYEDLVNQADNEQLEKGAYVLKEGYVEELDREIIGAIFPIKGESGLIGFIYIYLPLAAIQDVFKESIPVLLIVGTLFFFVLFLVLNQVWRSLFSPLKKLQQLSAEVSKGNYSNRIVTDRADEIGQLATAFNTMSLSLEEQEKRKKEFTSNIVHELRTPLTYINGYTHALKEKIYSSPEEAESYLATIEKETIRLNKLINDLVELNQLQEDLYVLVNEPIVIAQTVLDTLDLFKIRMAEQKLTLQKNIEEDVILIGDPQRIQQVIYNVIDNAVKYSSVCGTISVQVKKVENGVELRVTNEGISIAKDDINRIGERFFRTDKARNRTTGGTGLGLSIVKEIVRLHGGAFSIESDSSLGTVVTIRLIDGLTERSGD</sequence>
<reference evidence="17 18" key="1">
    <citation type="submission" date="2020-08" db="EMBL/GenBank/DDBJ databases">
        <title>A Genomic Blueprint of the Chicken Gut Microbiome.</title>
        <authorList>
            <person name="Gilroy R."/>
            <person name="Ravi A."/>
            <person name="Getino M."/>
            <person name="Pursley I."/>
            <person name="Horton D.L."/>
            <person name="Alikhan N.-F."/>
            <person name="Baker D."/>
            <person name="Gharbi K."/>
            <person name="Hall N."/>
            <person name="Watson M."/>
            <person name="Adriaenssens E.M."/>
            <person name="Foster-Nyarko E."/>
            <person name="Jarju S."/>
            <person name="Secka A."/>
            <person name="Antonio M."/>
            <person name="Oren A."/>
            <person name="Chaudhuri R."/>
            <person name="La Ragione R.M."/>
            <person name="Hildebrand F."/>
            <person name="Pallen M.J."/>
        </authorList>
    </citation>
    <scope>NUCLEOTIDE SEQUENCE [LARGE SCALE GENOMIC DNA]</scope>
    <source>
        <strain evidence="17 18">Sa2YVA2</strain>
    </source>
</reference>
<comment type="subcellular location">
    <subcellularLocation>
        <location evidence="2">Cell membrane</location>
        <topology evidence="2">Multi-pass membrane protein</topology>
    </subcellularLocation>
</comment>
<dbReference type="PANTHER" id="PTHR45528:SF1">
    <property type="entry name" value="SENSOR HISTIDINE KINASE CPXA"/>
    <property type="match status" value="1"/>
</dbReference>
<evidence type="ECO:0000256" key="5">
    <source>
        <dbReference type="ARBA" id="ARBA00022553"/>
    </source>
</evidence>
<keyword evidence="9 17" id="KW-0418">Kinase</keyword>
<dbReference type="GO" id="GO:0016301">
    <property type="term" value="F:kinase activity"/>
    <property type="evidence" value="ECO:0007669"/>
    <property type="project" value="UniProtKB-KW"/>
</dbReference>
<comment type="catalytic activity">
    <reaction evidence="1">
        <text>ATP + protein L-histidine = ADP + protein N-phospho-L-histidine.</text>
        <dbReference type="EC" id="2.7.13.3"/>
    </reaction>
</comment>
<evidence type="ECO:0000256" key="9">
    <source>
        <dbReference type="ARBA" id="ARBA00022777"/>
    </source>
</evidence>
<dbReference type="PROSITE" id="PS50109">
    <property type="entry name" value="HIS_KIN"/>
    <property type="match status" value="1"/>
</dbReference>
<keyword evidence="8" id="KW-0547">Nucleotide-binding</keyword>
<dbReference type="PRINTS" id="PR00344">
    <property type="entry name" value="BCTRLSENSOR"/>
</dbReference>
<evidence type="ECO:0000259" key="15">
    <source>
        <dbReference type="PROSITE" id="PS50109"/>
    </source>
</evidence>
<dbReference type="RefSeq" id="WP_191694158.1">
    <property type="nucleotide sequence ID" value="NZ_JACSQN010000005.1"/>
</dbReference>
<dbReference type="SMART" id="SM00388">
    <property type="entry name" value="HisKA"/>
    <property type="match status" value="1"/>
</dbReference>
<proteinExistence type="predicted"/>
<evidence type="ECO:0000313" key="17">
    <source>
        <dbReference type="EMBL" id="MBD7984470.1"/>
    </source>
</evidence>
<dbReference type="SUPFAM" id="SSF47384">
    <property type="entry name" value="Homodimeric domain of signal transducing histidine kinase"/>
    <property type="match status" value="1"/>
</dbReference>
<dbReference type="SUPFAM" id="SSF158472">
    <property type="entry name" value="HAMP domain-like"/>
    <property type="match status" value="1"/>
</dbReference>
<dbReference type="InterPro" id="IPR050398">
    <property type="entry name" value="HssS/ArlS-like"/>
</dbReference>
<evidence type="ECO:0000256" key="10">
    <source>
        <dbReference type="ARBA" id="ARBA00022840"/>
    </source>
</evidence>
<dbReference type="PROSITE" id="PS50885">
    <property type="entry name" value="HAMP"/>
    <property type="match status" value="1"/>
</dbReference>
<feature type="transmembrane region" description="Helical" evidence="14">
    <location>
        <begin position="163"/>
        <end position="186"/>
    </location>
</feature>
<protein>
    <recommendedName>
        <fullName evidence="3">histidine kinase</fullName>
        <ecNumber evidence="3">2.7.13.3</ecNumber>
    </recommendedName>
</protein>
<dbReference type="InterPro" id="IPR036890">
    <property type="entry name" value="HATPase_C_sf"/>
</dbReference>
<keyword evidence="18" id="KW-1185">Reference proteome</keyword>
<dbReference type="Pfam" id="PF02518">
    <property type="entry name" value="HATPase_c"/>
    <property type="match status" value="1"/>
</dbReference>
<keyword evidence="11 14" id="KW-1133">Transmembrane helix</keyword>
<dbReference type="InterPro" id="IPR003660">
    <property type="entry name" value="HAMP_dom"/>
</dbReference>
<dbReference type="CDD" id="cd06225">
    <property type="entry name" value="HAMP"/>
    <property type="match status" value="1"/>
</dbReference>
<keyword evidence="4" id="KW-1003">Cell membrane</keyword>
<feature type="domain" description="Histidine kinase" evidence="15">
    <location>
        <begin position="247"/>
        <end position="464"/>
    </location>
</feature>
<feature type="domain" description="HAMP" evidence="16">
    <location>
        <begin position="187"/>
        <end position="239"/>
    </location>
</feature>
<keyword evidence="6" id="KW-0808">Transferase</keyword>
<evidence type="ECO:0000313" key="18">
    <source>
        <dbReference type="Proteomes" id="UP000626786"/>
    </source>
</evidence>
<evidence type="ECO:0000256" key="3">
    <source>
        <dbReference type="ARBA" id="ARBA00012438"/>
    </source>
</evidence>
<feature type="transmembrane region" description="Helical" evidence="14">
    <location>
        <begin position="130"/>
        <end position="151"/>
    </location>
</feature>
<name>A0ABR8U8X6_9BACL</name>
<evidence type="ECO:0000256" key="7">
    <source>
        <dbReference type="ARBA" id="ARBA00022692"/>
    </source>
</evidence>
<evidence type="ECO:0000256" key="1">
    <source>
        <dbReference type="ARBA" id="ARBA00000085"/>
    </source>
</evidence>
<keyword evidence="7 14" id="KW-0812">Transmembrane</keyword>
<dbReference type="Gene3D" id="1.10.287.130">
    <property type="match status" value="1"/>
</dbReference>
<evidence type="ECO:0000256" key="2">
    <source>
        <dbReference type="ARBA" id="ARBA00004651"/>
    </source>
</evidence>
<organism evidence="17 18">
    <name type="scientific">Sporosarcina quadrami</name>
    <dbReference type="NCBI Taxonomy" id="2762234"/>
    <lineage>
        <taxon>Bacteria</taxon>
        <taxon>Bacillati</taxon>
        <taxon>Bacillota</taxon>
        <taxon>Bacilli</taxon>
        <taxon>Bacillales</taxon>
        <taxon>Caryophanaceae</taxon>
        <taxon>Sporosarcina</taxon>
    </lineage>
</organism>
<dbReference type="CDD" id="cd00075">
    <property type="entry name" value="HATPase"/>
    <property type="match status" value="1"/>
</dbReference>
<evidence type="ECO:0000256" key="4">
    <source>
        <dbReference type="ARBA" id="ARBA00022475"/>
    </source>
</evidence>
<evidence type="ECO:0000256" key="11">
    <source>
        <dbReference type="ARBA" id="ARBA00022989"/>
    </source>
</evidence>
<dbReference type="PANTHER" id="PTHR45528">
    <property type="entry name" value="SENSOR HISTIDINE KINASE CPXA"/>
    <property type="match status" value="1"/>
</dbReference>
<gene>
    <name evidence="17" type="ORF">H9649_07755</name>
</gene>
<dbReference type="Proteomes" id="UP000626786">
    <property type="component" value="Unassembled WGS sequence"/>
</dbReference>
<dbReference type="SMART" id="SM00387">
    <property type="entry name" value="HATPase_c"/>
    <property type="match status" value="1"/>
</dbReference>
<dbReference type="InterPro" id="IPR003594">
    <property type="entry name" value="HATPase_dom"/>
</dbReference>
<keyword evidence="5" id="KW-0597">Phosphoprotein</keyword>
<keyword evidence="10" id="KW-0067">ATP-binding</keyword>
<dbReference type="Pfam" id="PF00672">
    <property type="entry name" value="HAMP"/>
    <property type="match status" value="1"/>
</dbReference>
<dbReference type="InterPro" id="IPR004358">
    <property type="entry name" value="Sig_transdc_His_kin-like_C"/>
</dbReference>
<dbReference type="InterPro" id="IPR036097">
    <property type="entry name" value="HisK_dim/P_sf"/>
</dbReference>
<evidence type="ECO:0000256" key="13">
    <source>
        <dbReference type="ARBA" id="ARBA00023136"/>
    </source>
</evidence>
<keyword evidence="12" id="KW-0902">Two-component regulatory system</keyword>
<dbReference type="EMBL" id="JACSQN010000005">
    <property type="protein sequence ID" value="MBD7984470.1"/>
    <property type="molecule type" value="Genomic_DNA"/>
</dbReference>
<evidence type="ECO:0000256" key="6">
    <source>
        <dbReference type="ARBA" id="ARBA00022679"/>
    </source>
</evidence>
<dbReference type="InterPro" id="IPR003661">
    <property type="entry name" value="HisK_dim/P_dom"/>
</dbReference>
<keyword evidence="13 14" id="KW-0472">Membrane</keyword>
<evidence type="ECO:0000256" key="8">
    <source>
        <dbReference type="ARBA" id="ARBA00022741"/>
    </source>
</evidence>